<dbReference type="Proteomes" id="UP000829447">
    <property type="component" value="Linkage Group LG4"/>
</dbReference>
<gene>
    <name evidence="1" type="ORF">PGIGA_G00198150</name>
</gene>
<reference evidence="1 2" key="1">
    <citation type="journal article" date="2022" name="bioRxiv">
        <title>An ancient truncated duplication of the anti-Mullerian hormone receptor type 2 gene is a potential conserved master sex determinant in the Pangasiidae catfish family.</title>
        <authorList>
            <person name="Wen M."/>
            <person name="Pan Q."/>
            <person name="Jouanno E."/>
            <person name="Montfort J."/>
            <person name="Zahm M."/>
            <person name="Cabau C."/>
            <person name="Klopp C."/>
            <person name="Iampietro C."/>
            <person name="Roques C."/>
            <person name="Bouchez O."/>
            <person name="Castinel A."/>
            <person name="Donnadieu C."/>
            <person name="Parrinello H."/>
            <person name="Poncet C."/>
            <person name="Belmonte E."/>
            <person name="Gautier V."/>
            <person name="Avarre J.-C."/>
            <person name="Dugue R."/>
            <person name="Gustiano R."/>
            <person name="Ha T.T.T."/>
            <person name="Campet M."/>
            <person name="Sriphairoj K."/>
            <person name="Ribolli J."/>
            <person name="de Almeida F.L."/>
            <person name="Desvignes T."/>
            <person name="Postlethwait J.H."/>
            <person name="Bucao C.F."/>
            <person name="Robinson-Rechavi M."/>
            <person name="Bobe J."/>
            <person name="Herpin A."/>
            <person name="Guiguen Y."/>
        </authorList>
    </citation>
    <scope>NUCLEOTIDE SEQUENCE [LARGE SCALE GENOMIC DNA]</scope>
    <source>
        <strain evidence="1">YG-Dec2019</strain>
    </source>
</reference>
<name>A0ACC5WEB9_PANGG</name>
<evidence type="ECO:0000313" key="1">
    <source>
        <dbReference type="EMBL" id="MCI4376990.1"/>
    </source>
</evidence>
<keyword evidence="2" id="KW-1185">Reference proteome</keyword>
<protein>
    <submittedName>
        <fullName evidence="1">Uncharacterized protein</fullName>
    </submittedName>
</protein>
<accession>A0ACC5WEB9</accession>
<organism evidence="1 2">
    <name type="scientific">Pangasianodon gigas</name>
    <name type="common">Mekong giant catfish</name>
    <name type="synonym">Pangasius gigas</name>
    <dbReference type="NCBI Taxonomy" id="30993"/>
    <lineage>
        <taxon>Eukaryota</taxon>
        <taxon>Metazoa</taxon>
        <taxon>Chordata</taxon>
        <taxon>Craniata</taxon>
        <taxon>Vertebrata</taxon>
        <taxon>Euteleostomi</taxon>
        <taxon>Actinopterygii</taxon>
        <taxon>Neopterygii</taxon>
        <taxon>Teleostei</taxon>
        <taxon>Ostariophysi</taxon>
        <taxon>Siluriformes</taxon>
        <taxon>Pangasiidae</taxon>
        <taxon>Pangasianodon</taxon>
    </lineage>
</organism>
<evidence type="ECO:0000313" key="2">
    <source>
        <dbReference type="Proteomes" id="UP000829447"/>
    </source>
</evidence>
<proteinExistence type="predicted"/>
<comment type="caution">
    <text evidence="1">The sequence shown here is derived from an EMBL/GenBank/DDBJ whole genome shotgun (WGS) entry which is preliminary data.</text>
</comment>
<sequence length="174" mass="19724">MSSRSLLLVLLVLFYLQFFTTANNAMALYECCFKYQTHPIHARLITGYKETDQRQCPKPGVIFTLKRSRHMCADPSDKWVQDVMKRIDMHSFRRRVQPEVPDNPVPPPSTWKNKPDNPVPPPVLSRNKPVTITEPVSTASTNIEQPDNPVPSPSTSRNKPDSPVSTASTNTEHK</sequence>
<dbReference type="EMBL" id="CM040457">
    <property type="protein sequence ID" value="MCI4376990.1"/>
    <property type="molecule type" value="Genomic_DNA"/>
</dbReference>